<reference evidence="1" key="2">
    <citation type="submission" date="2010-07" db="EMBL/GenBank/DDBJ databases">
        <authorList>
            <consortium name="The Broad Institute Genome Sequencing Platform"/>
            <consortium name="Broad Institute Genome Sequencing Center for Infectious Disease"/>
            <person name="Ma L.-J."/>
            <person name="Dead R."/>
            <person name="Young S."/>
            <person name="Zeng Q."/>
            <person name="Koehrsen M."/>
            <person name="Alvarado L."/>
            <person name="Berlin A."/>
            <person name="Chapman S.B."/>
            <person name="Chen Z."/>
            <person name="Freedman E."/>
            <person name="Gellesch M."/>
            <person name="Goldberg J."/>
            <person name="Griggs A."/>
            <person name="Gujja S."/>
            <person name="Heilman E.R."/>
            <person name="Heiman D."/>
            <person name="Hepburn T."/>
            <person name="Howarth C."/>
            <person name="Jen D."/>
            <person name="Larson L."/>
            <person name="Mehta T."/>
            <person name="Neiman D."/>
            <person name="Pearson M."/>
            <person name="Roberts A."/>
            <person name="Saif S."/>
            <person name="Shea T."/>
            <person name="Shenoy N."/>
            <person name="Sisk P."/>
            <person name="Stolte C."/>
            <person name="Sykes S."/>
            <person name="Walk T."/>
            <person name="White J."/>
            <person name="Yandava C."/>
            <person name="Haas B."/>
            <person name="Nusbaum C."/>
            <person name="Birren B."/>
        </authorList>
    </citation>
    <scope>NUCLEOTIDE SEQUENCE</scope>
    <source>
        <strain evidence="1">R3-111a-1</strain>
    </source>
</reference>
<protein>
    <submittedName>
        <fullName evidence="1 2">Uncharacterized protein</fullName>
    </submittedName>
</protein>
<organism evidence="1">
    <name type="scientific">Gaeumannomyces tritici (strain R3-111a-1)</name>
    <name type="common">Wheat and barley take-all root rot fungus</name>
    <name type="synonym">Gaeumannomyces graminis var. tritici</name>
    <dbReference type="NCBI Taxonomy" id="644352"/>
    <lineage>
        <taxon>Eukaryota</taxon>
        <taxon>Fungi</taxon>
        <taxon>Dikarya</taxon>
        <taxon>Ascomycota</taxon>
        <taxon>Pezizomycotina</taxon>
        <taxon>Sordariomycetes</taxon>
        <taxon>Sordariomycetidae</taxon>
        <taxon>Magnaporthales</taxon>
        <taxon>Magnaporthaceae</taxon>
        <taxon>Gaeumannomyces</taxon>
    </lineage>
</organism>
<dbReference type="RefSeq" id="XP_009222436.1">
    <property type="nucleotide sequence ID" value="XM_009224172.1"/>
</dbReference>
<evidence type="ECO:0000313" key="3">
    <source>
        <dbReference type="Proteomes" id="UP000006039"/>
    </source>
</evidence>
<gene>
    <name evidence="2" type="primary">20346813</name>
    <name evidence="1" type="ORF">GGTG_06355</name>
</gene>
<dbReference type="HOGENOM" id="CLU_2558409_0_0_1"/>
<dbReference type="EMBL" id="GL385397">
    <property type="protein sequence ID" value="EJT76436.1"/>
    <property type="molecule type" value="Genomic_DNA"/>
</dbReference>
<evidence type="ECO:0000313" key="2">
    <source>
        <dbReference type="EnsemblFungi" id="EJT76436"/>
    </source>
</evidence>
<sequence length="82" mass="8945">MSSSTGARHVQSDGGVAQEGVGRIAGELSLWGSLGSTYPLARHHFPFVICRLLEYTSQSTVKSHPFSMALSPFQIHKKFRGL</sequence>
<accession>J3NYK3</accession>
<dbReference type="Proteomes" id="UP000006039">
    <property type="component" value="Unassembled WGS sequence"/>
</dbReference>
<reference evidence="2" key="4">
    <citation type="journal article" date="2015" name="G3 (Bethesda)">
        <title>Genome sequences of three phytopathogenic species of the Magnaporthaceae family of fungi.</title>
        <authorList>
            <person name="Okagaki L.H."/>
            <person name="Nunes C.C."/>
            <person name="Sailsbery J."/>
            <person name="Clay B."/>
            <person name="Brown D."/>
            <person name="John T."/>
            <person name="Oh Y."/>
            <person name="Young N."/>
            <person name="Fitzgerald M."/>
            <person name="Haas B.J."/>
            <person name="Zeng Q."/>
            <person name="Young S."/>
            <person name="Adiconis X."/>
            <person name="Fan L."/>
            <person name="Levin J.Z."/>
            <person name="Mitchell T.K."/>
            <person name="Okubara P.A."/>
            <person name="Farman M.L."/>
            <person name="Kohn L.M."/>
            <person name="Birren B."/>
            <person name="Ma L.-J."/>
            <person name="Dean R.A."/>
        </authorList>
    </citation>
    <scope>NUCLEOTIDE SEQUENCE</scope>
    <source>
        <strain evidence="2">R3-111a-1</strain>
    </source>
</reference>
<dbReference type="VEuPathDB" id="FungiDB:GGTG_06355"/>
<reference evidence="1" key="3">
    <citation type="submission" date="2010-09" db="EMBL/GenBank/DDBJ databases">
        <title>Annotation of Gaeumannomyces graminis var. tritici R3-111a-1.</title>
        <authorList>
            <consortium name="The Broad Institute Genome Sequencing Platform"/>
            <person name="Ma L.-J."/>
            <person name="Dead R."/>
            <person name="Young S.K."/>
            <person name="Zeng Q."/>
            <person name="Gargeya S."/>
            <person name="Fitzgerald M."/>
            <person name="Haas B."/>
            <person name="Abouelleil A."/>
            <person name="Alvarado L."/>
            <person name="Arachchi H.M."/>
            <person name="Berlin A."/>
            <person name="Brown A."/>
            <person name="Chapman S.B."/>
            <person name="Chen Z."/>
            <person name="Dunbar C."/>
            <person name="Freedman E."/>
            <person name="Gearin G."/>
            <person name="Gellesch M."/>
            <person name="Goldberg J."/>
            <person name="Griggs A."/>
            <person name="Gujja S."/>
            <person name="Heiman D."/>
            <person name="Howarth C."/>
            <person name="Larson L."/>
            <person name="Lui A."/>
            <person name="MacDonald P.J.P."/>
            <person name="Mehta T."/>
            <person name="Montmayeur A."/>
            <person name="Murphy C."/>
            <person name="Neiman D."/>
            <person name="Pearson M."/>
            <person name="Priest M."/>
            <person name="Roberts A."/>
            <person name="Saif S."/>
            <person name="Shea T."/>
            <person name="Shenoy N."/>
            <person name="Sisk P."/>
            <person name="Stolte C."/>
            <person name="Sykes S."/>
            <person name="Yandava C."/>
            <person name="Wortman J."/>
            <person name="Nusbaum C."/>
            <person name="Birren B."/>
        </authorList>
    </citation>
    <scope>NUCLEOTIDE SEQUENCE</scope>
    <source>
        <strain evidence="1">R3-111a-1</strain>
    </source>
</reference>
<evidence type="ECO:0000313" key="1">
    <source>
        <dbReference type="EMBL" id="EJT76436.1"/>
    </source>
</evidence>
<reference evidence="2" key="5">
    <citation type="submission" date="2018-04" db="UniProtKB">
        <authorList>
            <consortium name="EnsemblFungi"/>
        </authorList>
    </citation>
    <scope>IDENTIFICATION</scope>
    <source>
        <strain evidence="2">R3-111a-1</strain>
    </source>
</reference>
<name>J3NYK3_GAET3</name>
<dbReference type="GeneID" id="20346813"/>
<proteinExistence type="predicted"/>
<dbReference type="AlphaFoldDB" id="J3NYK3"/>
<dbReference type="EnsemblFungi" id="EJT76436">
    <property type="protein sequence ID" value="EJT76436"/>
    <property type="gene ID" value="GGTG_06355"/>
</dbReference>
<reference evidence="3" key="1">
    <citation type="submission" date="2010-07" db="EMBL/GenBank/DDBJ databases">
        <title>The genome sequence of Gaeumannomyces graminis var. tritici strain R3-111a-1.</title>
        <authorList>
            <consortium name="The Broad Institute Genome Sequencing Platform"/>
            <person name="Ma L.-J."/>
            <person name="Dead R."/>
            <person name="Young S."/>
            <person name="Zeng Q."/>
            <person name="Koehrsen M."/>
            <person name="Alvarado L."/>
            <person name="Berlin A."/>
            <person name="Chapman S.B."/>
            <person name="Chen Z."/>
            <person name="Freedman E."/>
            <person name="Gellesch M."/>
            <person name="Goldberg J."/>
            <person name="Griggs A."/>
            <person name="Gujja S."/>
            <person name="Heilman E.R."/>
            <person name="Heiman D."/>
            <person name="Hepburn T."/>
            <person name="Howarth C."/>
            <person name="Jen D."/>
            <person name="Larson L."/>
            <person name="Mehta T."/>
            <person name="Neiman D."/>
            <person name="Pearson M."/>
            <person name="Roberts A."/>
            <person name="Saif S."/>
            <person name="Shea T."/>
            <person name="Shenoy N."/>
            <person name="Sisk P."/>
            <person name="Stolte C."/>
            <person name="Sykes S."/>
            <person name="Walk T."/>
            <person name="White J."/>
            <person name="Yandava C."/>
            <person name="Haas B."/>
            <person name="Nusbaum C."/>
            <person name="Birren B."/>
        </authorList>
    </citation>
    <scope>NUCLEOTIDE SEQUENCE [LARGE SCALE GENOMIC DNA]</scope>
    <source>
        <strain evidence="3">R3-111a-1</strain>
    </source>
</reference>
<keyword evidence="3" id="KW-1185">Reference proteome</keyword>